<evidence type="ECO:0000313" key="2">
    <source>
        <dbReference type="EMBL" id="XBY62558.1"/>
    </source>
</evidence>
<dbReference type="AlphaFoldDB" id="A0AAU7XX24"/>
<evidence type="ECO:0000313" key="3">
    <source>
        <dbReference type="Proteomes" id="UP001064896"/>
    </source>
</evidence>
<gene>
    <name evidence="2" type="ORF">ABS648_21760</name>
    <name evidence="1" type="ORF">PSm6_03020</name>
</gene>
<keyword evidence="3" id="KW-1185">Reference proteome</keyword>
<dbReference type="RefSeq" id="WP_021218535.1">
    <property type="nucleotide sequence ID" value="NZ_AP023081.1"/>
</dbReference>
<proteinExistence type="predicted"/>
<name>A0AAU7XX24_9PSED</name>
<dbReference type="Proteomes" id="UP001064896">
    <property type="component" value="Chromosome"/>
</dbReference>
<reference evidence="1" key="1">
    <citation type="submission" date="2020-05" db="EMBL/GenBank/DDBJ databases">
        <title>Complete genome sequence of Pseudomonas sp. Sm006.</title>
        <authorList>
            <person name="Takeuchi K."/>
            <person name="Someya N."/>
        </authorList>
    </citation>
    <scope>NUCLEOTIDE SEQUENCE</scope>
    <source>
        <strain evidence="1">Sm006</strain>
    </source>
</reference>
<reference evidence="2" key="2">
    <citation type="submission" date="2023-08" db="EMBL/GenBank/DDBJ databases">
        <title>Increased levels of nutrients transform a symbiont into a lethal pathobiont.</title>
        <authorList>
            <person name="Lachnit T."/>
            <person name="Ulrich L."/>
            <person name="Willmer F.M."/>
            <person name="Hasenbein T."/>
            <person name="Steiner L.X."/>
            <person name="Wolters M."/>
            <person name="Herbst E.M."/>
            <person name="Deines P."/>
        </authorList>
    </citation>
    <scope>NUCLEOTIDE SEQUENCE</scope>
    <source>
        <strain evidence="2">T3</strain>
    </source>
</reference>
<organism evidence="2">
    <name type="scientific">Pseudomonas solani</name>
    <dbReference type="NCBI Taxonomy" id="2731552"/>
    <lineage>
        <taxon>Bacteria</taxon>
        <taxon>Pseudomonadati</taxon>
        <taxon>Pseudomonadota</taxon>
        <taxon>Gammaproteobacteria</taxon>
        <taxon>Pseudomonadales</taxon>
        <taxon>Pseudomonadaceae</taxon>
        <taxon>Pseudomonas</taxon>
    </lineage>
</organism>
<dbReference type="EMBL" id="CP158373">
    <property type="protein sequence ID" value="XBY62558.1"/>
    <property type="molecule type" value="Genomic_DNA"/>
</dbReference>
<sequence length="40" mass="4119">MRVLKTLLLPVLLILSLIGVDGFRASPAAPPAAFSSGLGR</sequence>
<protein>
    <submittedName>
        <fullName evidence="2">Uncharacterized protein</fullName>
    </submittedName>
</protein>
<accession>A0AAU7XX24</accession>
<evidence type="ECO:0000313" key="1">
    <source>
        <dbReference type="EMBL" id="BCD83895.1"/>
    </source>
</evidence>
<dbReference type="EMBL" id="AP023081">
    <property type="protein sequence ID" value="BCD83895.1"/>
    <property type="molecule type" value="Genomic_DNA"/>
</dbReference>